<evidence type="ECO:0000256" key="2">
    <source>
        <dbReference type="SAM" id="Phobius"/>
    </source>
</evidence>
<dbReference type="Proteomes" id="UP000432464">
    <property type="component" value="Unassembled WGS sequence"/>
</dbReference>
<feature type="compositionally biased region" description="Low complexity" evidence="1">
    <location>
        <begin position="130"/>
        <end position="169"/>
    </location>
</feature>
<feature type="transmembrane region" description="Helical" evidence="2">
    <location>
        <begin position="218"/>
        <end position="239"/>
    </location>
</feature>
<name>A0A6I3L110_9NOCA</name>
<comment type="caution">
    <text evidence="3">The sequence shown here is derived from an EMBL/GenBank/DDBJ whole genome shotgun (WGS) entry which is preliminary data.</text>
</comment>
<evidence type="ECO:0000313" key="3">
    <source>
        <dbReference type="EMBL" id="MTE15441.1"/>
    </source>
</evidence>
<keyword evidence="4" id="KW-1185">Reference proteome</keyword>
<evidence type="ECO:0000256" key="1">
    <source>
        <dbReference type="SAM" id="MobiDB-lite"/>
    </source>
</evidence>
<reference evidence="3 4" key="1">
    <citation type="submission" date="2019-11" db="EMBL/GenBank/DDBJ databases">
        <title>Nocardia sp. nov. CT2-14 isolated from soil.</title>
        <authorList>
            <person name="Kanchanasin P."/>
            <person name="Tanasupawat S."/>
            <person name="Yuki M."/>
            <person name="Kudo T."/>
        </authorList>
    </citation>
    <scope>NUCLEOTIDE SEQUENCE [LARGE SCALE GENOMIC DNA]</scope>
    <source>
        <strain evidence="3 4">CT2-14</strain>
    </source>
</reference>
<evidence type="ECO:0008006" key="5">
    <source>
        <dbReference type="Google" id="ProtNLM"/>
    </source>
</evidence>
<dbReference type="EMBL" id="WMBB01000010">
    <property type="protein sequence ID" value="MTE15441.1"/>
    <property type="molecule type" value="Genomic_DNA"/>
</dbReference>
<accession>A0A6I3L110</accession>
<gene>
    <name evidence="3" type="ORF">GLP40_22045</name>
</gene>
<protein>
    <recommendedName>
        <fullName evidence="5">DUF4190 domain-containing protein</fullName>
    </recommendedName>
</protein>
<feature type="region of interest" description="Disordered" evidence="1">
    <location>
        <begin position="1"/>
        <end position="169"/>
    </location>
</feature>
<feature type="compositionally biased region" description="Low complexity" evidence="1">
    <location>
        <begin position="92"/>
        <end position="108"/>
    </location>
</feature>
<dbReference type="AlphaFoldDB" id="A0A6I3L110"/>
<keyword evidence="2" id="KW-1133">Transmembrane helix</keyword>
<dbReference type="RefSeq" id="WP_154789874.1">
    <property type="nucleotide sequence ID" value="NZ_WMBB01000010.1"/>
</dbReference>
<feature type="compositionally biased region" description="Low complexity" evidence="1">
    <location>
        <begin position="38"/>
        <end position="50"/>
    </location>
</feature>
<evidence type="ECO:0000313" key="4">
    <source>
        <dbReference type="Proteomes" id="UP000432464"/>
    </source>
</evidence>
<organism evidence="3 4">
    <name type="scientific">Nocardia aurantiaca</name>
    <dbReference type="NCBI Taxonomy" id="2675850"/>
    <lineage>
        <taxon>Bacteria</taxon>
        <taxon>Bacillati</taxon>
        <taxon>Actinomycetota</taxon>
        <taxon>Actinomycetes</taxon>
        <taxon>Mycobacteriales</taxon>
        <taxon>Nocardiaceae</taxon>
        <taxon>Nocardia</taxon>
    </lineage>
</organism>
<keyword evidence="2" id="KW-0812">Transmembrane</keyword>
<feature type="transmembrane region" description="Helical" evidence="2">
    <location>
        <begin position="180"/>
        <end position="206"/>
    </location>
</feature>
<sequence length="247" mass="25506">MSTPPHEPGKPSDESGTPPEEPGIGPADMFKKSDKPAAETPESASEAPVSDTPSVSHTPPADDLTTRYTPDTPPSQPEPTQFNPAAAPPQYPAGGVYGYPPQGHQPPEGSYPPGGGYPSYPQGSQPPYPQQFGPGQQPYGQQPYGQQSYGQQPYGQSYQPYPGGANYGAPPHTGPQTFSIIGFVCAAIALIFCPPLFGIAGIVLGVIGHNKGEPLGKWAAVAAGVAMVLGIIIGVAIYGSGVMPNTR</sequence>
<keyword evidence="2" id="KW-0472">Membrane</keyword>
<proteinExistence type="predicted"/>